<evidence type="ECO:0000256" key="1">
    <source>
        <dbReference type="SAM" id="Phobius"/>
    </source>
</evidence>
<evidence type="ECO:0000313" key="3">
    <source>
        <dbReference type="Proteomes" id="UP000823775"/>
    </source>
</evidence>
<dbReference type="EMBL" id="JACEIK010000383">
    <property type="protein sequence ID" value="MCD7456037.1"/>
    <property type="molecule type" value="Genomic_DNA"/>
</dbReference>
<accession>A0ABS8SB27</accession>
<comment type="caution">
    <text evidence="2">The sequence shown here is derived from an EMBL/GenBank/DDBJ whole genome shotgun (WGS) entry which is preliminary data.</text>
</comment>
<reference evidence="2 3" key="1">
    <citation type="journal article" date="2021" name="BMC Genomics">
        <title>Datura genome reveals duplications of psychoactive alkaloid biosynthetic genes and high mutation rate following tissue culture.</title>
        <authorList>
            <person name="Rajewski A."/>
            <person name="Carter-House D."/>
            <person name="Stajich J."/>
            <person name="Litt A."/>
        </authorList>
    </citation>
    <scope>NUCLEOTIDE SEQUENCE [LARGE SCALE GENOMIC DNA]</scope>
    <source>
        <strain evidence="2">AR-01</strain>
    </source>
</reference>
<keyword evidence="1" id="KW-1133">Transmembrane helix</keyword>
<keyword evidence="1" id="KW-0812">Transmembrane</keyword>
<evidence type="ECO:0000313" key="2">
    <source>
        <dbReference type="EMBL" id="MCD7456037.1"/>
    </source>
</evidence>
<name>A0ABS8SB27_DATST</name>
<feature type="transmembrane region" description="Helical" evidence="1">
    <location>
        <begin position="74"/>
        <end position="92"/>
    </location>
</feature>
<sequence length="119" mass="13982">MATEKAAEDGGDLRQHHPLNLIAEMKKNKWARTRREWEFRSCAKLTAKVFRRAKRVVARGSYNGGENGGGSSRYGWLGMLGAELWFGFYWLLTQSLRWNRVHRHTFRDRLLLRYVTNLV</sequence>
<protein>
    <submittedName>
        <fullName evidence="2">Uncharacterized protein</fullName>
    </submittedName>
</protein>
<dbReference type="Proteomes" id="UP000823775">
    <property type="component" value="Unassembled WGS sequence"/>
</dbReference>
<organism evidence="2 3">
    <name type="scientific">Datura stramonium</name>
    <name type="common">Jimsonweed</name>
    <name type="synonym">Common thornapple</name>
    <dbReference type="NCBI Taxonomy" id="4076"/>
    <lineage>
        <taxon>Eukaryota</taxon>
        <taxon>Viridiplantae</taxon>
        <taxon>Streptophyta</taxon>
        <taxon>Embryophyta</taxon>
        <taxon>Tracheophyta</taxon>
        <taxon>Spermatophyta</taxon>
        <taxon>Magnoliopsida</taxon>
        <taxon>eudicotyledons</taxon>
        <taxon>Gunneridae</taxon>
        <taxon>Pentapetalae</taxon>
        <taxon>asterids</taxon>
        <taxon>lamiids</taxon>
        <taxon>Solanales</taxon>
        <taxon>Solanaceae</taxon>
        <taxon>Solanoideae</taxon>
        <taxon>Datureae</taxon>
        <taxon>Datura</taxon>
    </lineage>
</organism>
<keyword evidence="1" id="KW-0472">Membrane</keyword>
<proteinExistence type="predicted"/>
<keyword evidence="3" id="KW-1185">Reference proteome</keyword>
<gene>
    <name evidence="2" type="ORF">HAX54_030510</name>
</gene>